<evidence type="ECO:0000256" key="1">
    <source>
        <dbReference type="ARBA" id="ARBA00004141"/>
    </source>
</evidence>
<protein>
    <recommendedName>
        <fullName evidence="10">Major facilitator superfamily (MFS) profile domain-containing protein</fullName>
    </recommendedName>
</protein>
<keyword evidence="9" id="KW-1185">Reference proteome</keyword>
<feature type="transmembrane region" description="Helical" evidence="7">
    <location>
        <begin position="257"/>
        <end position="278"/>
    </location>
</feature>
<dbReference type="SUPFAM" id="SSF103473">
    <property type="entry name" value="MFS general substrate transporter"/>
    <property type="match status" value="1"/>
</dbReference>
<feature type="compositionally biased region" description="Basic and acidic residues" evidence="6">
    <location>
        <begin position="9"/>
        <end position="19"/>
    </location>
</feature>
<dbReference type="PANTHER" id="PTHR43791">
    <property type="entry name" value="PERMEASE-RELATED"/>
    <property type="match status" value="1"/>
</dbReference>
<comment type="caution">
    <text evidence="8">The sequence shown here is derived from an EMBL/GenBank/DDBJ whole genome shotgun (WGS) entry which is preliminary data.</text>
</comment>
<feature type="transmembrane region" description="Helical" evidence="7">
    <location>
        <begin position="290"/>
        <end position="311"/>
    </location>
</feature>
<evidence type="ECO:0000256" key="4">
    <source>
        <dbReference type="ARBA" id="ARBA00022989"/>
    </source>
</evidence>
<feature type="transmembrane region" description="Helical" evidence="7">
    <location>
        <begin position="530"/>
        <end position="550"/>
    </location>
</feature>
<dbReference type="Proteomes" id="UP000279259">
    <property type="component" value="Unassembled WGS sequence"/>
</dbReference>
<feature type="region of interest" description="Disordered" evidence="6">
    <location>
        <begin position="1"/>
        <end position="38"/>
    </location>
</feature>
<dbReference type="AlphaFoldDB" id="A0A427YDX6"/>
<gene>
    <name evidence="8" type="ORF">EHS25_002276</name>
</gene>
<comment type="subcellular location">
    <subcellularLocation>
        <location evidence="1">Membrane</location>
        <topology evidence="1">Multi-pass membrane protein</topology>
    </subcellularLocation>
</comment>
<keyword evidence="4 7" id="KW-1133">Transmembrane helix</keyword>
<proteinExistence type="predicted"/>
<evidence type="ECO:0000256" key="2">
    <source>
        <dbReference type="ARBA" id="ARBA00022448"/>
    </source>
</evidence>
<accession>A0A427YDX6</accession>
<reference evidence="8 9" key="1">
    <citation type="submission" date="2018-11" db="EMBL/GenBank/DDBJ databases">
        <title>Genome sequence of Saitozyma podzolica DSM 27192.</title>
        <authorList>
            <person name="Aliyu H."/>
            <person name="Gorte O."/>
            <person name="Ochsenreither K."/>
        </authorList>
    </citation>
    <scope>NUCLEOTIDE SEQUENCE [LARGE SCALE GENOMIC DNA]</scope>
    <source>
        <strain evidence="8 9">DSM 27192</strain>
    </source>
</reference>
<keyword evidence="3 7" id="KW-0812">Transmembrane</keyword>
<feature type="transmembrane region" description="Helical" evidence="7">
    <location>
        <begin position="435"/>
        <end position="454"/>
    </location>
</feature>
<dbReference type="EMBL" id="RSCD01000014">
    <property type="protein sequence ID" value="RSH89164.1"/>
    <property type="molecule type" value="Genomic_DNA"/>
</dbReference>
<keyword evidence="5 7" id="KW-0472">Membrane</keyword>
<evidence type="ECO:0000256" key="3">
    <source>
        <dbReference type="ARBA" id="ARBA00022692"/>
    </source>
</evidence>
<evidence type="ECO:0000313" key="8">
    <source>
        <dbReference type="EMBL" id="RSH89164.1"/>
    </source>
</evidence>
<feature type="transmembrane region" description="Helical" evidence="7">
    <location>
        <begin position="407"/>
        <end position="429"/>
    </location>
</feature>
<dbReference type="InterPro" id="IPR036259">
    <property type="entry name" value="MFS_trans_sf"/>
</dbReference>
<evidence type="ECO:0000256" key="7">
    <source>
        <dbReference type="SAM" id="Phobius"/>
    </source>
</evidence>
<dbReference type="PANTHER" id="PTHR43791:SF65">
    <property type="entry name" value="MAJOR FACILITATOR SUPERFAMILY (MFS) PROFILE DOMAIN-CONTAINING PROTEIN-RELATED"/>
    <property type="match status" value="1"/>
</dbReference>
<dbReference type="Gene3D" id="1.20.1250.20">
    <property type="entry name" value="MFS general substrate transporter like domains"/>
    <property type="match status" value="1"/>
</dbReference>
<dbReference type="Pfam" id="PF07690">
    <property type="entry name" value="MFS_1"/>
    <property type="match status" value="1"/>
</dbReference>
<evidence type="ECO:0000256" key="5">
    <source>
        <dbReference type="ARBA" id="ARBA00023136"/>
    </source>
</evidence>
<feature type="transmembrane region" description="Helical" evidence="7">
    <location>
        <begin position="227"/>
        <end position="245"/>
    </location>
</feature>
<evidence type="ECO:0000313" key="9">
    <source>
        <dbReference type="Proteomes" id="UP000279259"/>
    </source>
</evidence>
<dbReference type="GO" id="GO:0022857">
    <property type="term" value="F:transmembrane transporter activity"/>
    <property type="evidence" value="ECO:0007669"/>
    <property type="project" value="InterPro"/>
</dbReference>
<sequence>MSPSPAHSIESKDEEKSIDLTEPDTPSDTPGTPSGKYAAPALTAIDTSMQRPEGALGDAVLRVLRIRMGPAKLDLDAVATQPSVWDSEHAEEYKKLLVRSDWENIEAFDPEFRWTWREEKATRRVVDWKIFLWVCVMFSALNIDRGNLSNALSDNFLNDLKLSQSDYNLGNTLAKLGFLAAELPSQLISKRLGPDRWIPLQIIIFSIVSGAQFWLTGRASFLATRFLIALFQGGFIPDTILYTSYFYSSRHLPIRLAWYWISADIVSIIKNFLAVGLLKMRGIGGHAGWRWLFLIEGLLTLAIGIASFFLMPTAPAKTKTWFRPKGYFTDRQVKIIVNSVIRDDPGKAGMHNRQPLTVKMIFKCLGDYDMYPLYLIGLLFGIPGYPVGNYLTLSLKSLGFNVVQTNLLNIPTTVLSIINLFAITAVSELVNNRSFISMAENLWMLPNFIALVVLKDPIQPWSYFALATVLLAYPYVHAIQVAWTSTNSGSVQNRTVSASMYNMMVQASAMIGANIYVESDSPRYFKANKGLIGVIVFNLVILYPGTYFYYRWRNMEKAKKWDALSAEQRKEYLDTTSDVGNKRLDFRFTL</sequence>
<name>A0A427YDX6_9TREE</name>
<evidence type="ECO:0000256" key="6">
    <source>
        <dbReference type="SAM" id="MobiDB-lite"/>
    </source>
</evidence>
<feature type="transmembrane region" description="Helical" evidence="7">
    <location>
        <begin position="373"/>
        <end position="395"/>
    </location>
</feature>
<feature type="transmembrane region" description="Helical" evidence="7">
    <location>
        <begin position="461"/>
        <end position="483"/>
    </location>
</feature>
<keyword evidence="2" id="KW-0813">Transport</keyword>
<dbReference type="OrthoDB" id="1935484at2759"/>
<feature type="compositionally biased region" description="Low complexity" evidence="6">
    <location>
        <begin position="23"/>
        <end position="35"/>
    </location>
</feature>
<dbReference type="GO" id="GO:0016020">
    <property type="term" value="C:membrane"/>
    <property type="evidence" value="ECO:0007669"/>
    <property type="project" value="UniProtKB-SubCell"/>
</dbReference>
<organism evidence="8 9">
    <name type="scientific">Saitozyma podzolica</name>
    <dbReference type="NCBI Taxonomy" id="1890683"/>
    <lineage>
        <taxon>Eukaryota</taxon>
        <taxon>Fungi</taxon>
        <taxon>Dikarya</taxon>
        <taxon>Basidiomycota</taxon>
        <taxon>Agaricomycotina</taxon>
        <taxon>Tremellomycetes</taxon>
        <taxon>Tremellales</taxon>
        <taxon>Trimorphomycetaceae</taxon>
        <taxon>Saitozyma</taxon>
    </lineage>
</organism>
<feature type="transmembrane region" description="Helical" evidence="7">
    <location>
        <begin position="197"/>
        <end position="215"/>
    </location>
</feature>
<dbReference type="FunFam" id="1.20.1250.20:FF:000106">
    <property type="entry name" value="MFS transporter, putative"/>
    <property type="match status" value="1"/>
</dbReference>
<evidence type="ECO:0008006" key="10">
    <source>
        <dbReference type="Google" id="ProtNLM"/>
    </source>
</evidence>
<dbReference type="InterPro" id="IPR011701">
    <property type="entry name" value="MFS"/>
</dbReference>